<proteinExistence type="predicted"/>
<dbReference type="PANTHER" id="PTHR38075:SF1">
    <property type="entry name" value="DUF4139 DOMAIN-CONTAINING PROTEIN"/>
    <property type="match status" value="1"/>
</dbReference>
<dbReference type="PANTHER" id="PTHR38075">
    <property type="entry name" value="DUF4139 DOMAIN-CONTAINING PROTEIN"/>
    <property type="match status" value="1"/>
</dbReference>
<reference evidence="1 2" key="1">
    <citation type="submission" date="2022-08" db="EMBL/GenBank/DDBJ databases">
        <title>Proteogenomics of the novel Dehalobacterium formicoaceticum strain EZ94 highlights a key role of methyltransferases during anaerobic dichloromethane degradation.</title>
        <authorList>
            <person name="Wasmund K."/>
        </authorList>
    </citation>
    <scope>NUCLEOTIDE SEQUENCE [LARGE SCALE GENOMIC DNA]</scope>
    <source>
        <strain evidence="1 2">EZ94</strain>
    </source>
</reference>
<evidence type="ECO:0000313" key="1">
    <source>
        <dbReference type="EMBL" id="MCR6547249.1"/>
    </source>
</evidence>
<protein>
    <submittedName>
        <fullName evidence="1">DUF4139 domain-containing protein</fullName>
    </submittedName>
</protein>
<name>A0ABT1Y8N5_9FIRM</name>
<gene>
    <name evidence="1" type="ORF">NVS47_17320</name>
</gene>
<dbReference type="Proteomes" id="UP001524944">
    <property type="component" value="Unassembled WGS sequence"/>
</dbReference>
<keyword evidence="2" id="KW-1185">Reference proteome</keyword>
<dbReference type="EMBL" id="JANPWE010000019">
    <property type="protein sequence ID" value="MCR6547249.1"/>
    <property type="molecule type" value="Genomic_DNA"/>
</dbReference>
<accession>A0ABT1Y8N5</accession>
<organism evidence="1 2">
    <name type="scientific">Dehalobacterium formicoaceticum</name>
    <dbReference type="NCBI Taxonomy" id="51515"/>
    <lineage>
        <taxon>Bacteria</taxon>
        <taxon>Bacillati</taxon>
        <taxon>Bacillota</taxon>
        <taxon>Clostridia</taxon>
        <taxon>Eubacteriales</taxon>
        <taxon>Peptococcaceae</taxon>
        <taxon>Dehalobacterium</taxon>
    </lineage>
</organism>
<evidence type="ECO:0000313" key="2">
    <source>
        <dbReference type="Proteomes" id="UP001524944"/>
    </source>
</evidence>
<sequence>MKKISTASDTKDISLTIYNGGFGAVKETRDVSLTGAETELIFADVAQQIETDSLLVEGLNILEFNYDYDLVNRDKLLKNYIDKEVYLKDRKTGEKKSCRLLSVEGAGRCVLEDNDTKEIYIDAQAEIVLPSLPSGLIVKPALVWKIGKSTSEYVKVSYLSKGFNWNANYVVEILEKTLNIAGWAEIENQSGATFENVKVKLIAGDVNRIQDDDGYDVEERMYICESSAAPQAEEKTFFDYHMYTLVNQTNLKDNQTKQINILNGLNIPYKKYYKLNMSEEKANVIIEFTNKKECGLGCAMPKGKIKLYKTDEADNSLEFIGEDSIGHTPKDEDIKLAIGNAFDITFDFTEIDRKKINGFEHYKYECIIKNHKEEAAEVHFEHYAWGIWEMVSAIHEYSKKSSGLIEFSVNVPADSELKVEFEYKIDRRTEVIVKK</sequence>
<dbReference type="RefSeq" id="WP_257914323.1">
    <property type="nucleotide sequence ID" value="NZ_JANPWE010000019.1"/>
</dbReference>
<comment type="caution">
    <text evidence="1">The sequence shown here is derived from an EMBL/GenBank/DDBJ whole genome shotgun (WGS) entry which is preliminary data.</text>
</comment>